<keyword evidence="3" id="KW-1185">Reference proteome</keyword>
<accession>A0AAV0WB91</accession>
<comment type="caution">
    <text evidence="2">The sequence shown here is derived from an EMBL/GenBank/DDBJ whole genome shotgun (WGS) entry which is preliminary data.</text>
</comment>
<proteinExistence type="predicted"/>
<organism evidence="2 3">
    <name type="scientific">Macrosiphum euphorbiae</name>
    <name type="common">potato aphid</name>
    <dbReference type="NCBI Taxonomy" id="13131"/>
    <lineage>
        <taxon>Eukaryota</taxon>
        <taxon>Metazoa</taxon>
        <taxon>Ecdysozoa</taxon>
        <taxon>Arthropoda</taxon>
        <taxon>Hexapoda</taxon>
        <taxon>Insecta</taxon>
        <taxon>Pterygota</taxon>
        <taxon>Neoptera</taxon>
        <taxon>Paraneoptera</taxon>
        <taxon>Hemiptera</taxon>
        <taxon>Sternorrhyncha</taxon>
        <taxon>Aphidomorpha</taxon>
        <taxon>Aphidoidea</taxon>
        <taxon>Aphididae</taxon>
        <taxon>Macrosiphini</taxon>
        <taxon>Macrosiphum</taxon>
    </lineage>
</organism>
<protein>
    <submittedName>
        <fullName evidence="2">Uncharacterized protein</fullName>
    </submittedName>
</protein>
<evidence type="ECO:0000256" key="1">
    <source>
        <dbReference type="SAM" id="Coils"/>
    </source>
</evidence>
<dbReference type="AlphaFoldDB" id="A0AAV0WB91"/>
<reference evidence="2 3" key="1">
    <citation type="submission" date="2023-01" db="EMBL/GenBank/DDBJ databases">
        <authorList>
            <person name="Whitehead M."/>
        </authorList>
    </citation>
    <scope>NUCLEOTIDE SEQUENCE [LARGE SCALE GENOMIC DNA]</scope>
</reference>
<name>A0AAV0WB91_9HEMI</name>
<feature type="coiled-coil region" evidence="1">
    <location>
        <begin position="45"/>
        <end position="79"/>
    </location>
</feature>
<keyword evidence="1" id="KW-0175">Coiled coil</keyword>
<dbReference type="EMBL" id="CARXXK010000002">
    <property type="protein sequence ID" value="CAI6353150.1"/>
    <property type="molecule type" value="Genomic_DNA"/>
</dbReference>
<sequence length="96" mass="11043">MTFVMTRCPKKKLIWSSNRFGDLSASDYGTPNRAARNFKVAKRTGTQLRKKNKHLNKKCKRLEKKVTTLNDMLDILKKKSLMTDFAADSLKVPIII</sequence>
<evidence type="ECO:0000313" key="2">
    <source>
        <dbReference type="EMBL" id="CAI6353150.1"/>
    </source>
</evidence>
<gene>
    <name evidence="2" type="ORF">MEUPH1_LOCUS9303</name>
</gene>
<evidence type="ECO:0000313" key="3">
    <source>
        <dbReference type="Proteomes" id="UP001160148"/>
    </source>
</evidence>
<dbReference type="Proteomes" id="UP001160148">
    <property type="component" value="Unassembled WGS sequence"/>
</dbReference>